<dbReference type="InParanoid" id="A0A024GCF6"/>
<organism evidence="2 3">
    <name type="scientific">Albugo candida</name>
    <dbReference type="NCBI Taxonomy" id="65357"/>
    <lineage>
        <taxon>Eukaryota</taxon>
        <taxon>Sar</taxon>
        <taxon>Stramenopiles</taxon>
        <taxon>Oomycota</taxon>
        <taxon>Peronosporomycetes</taxon>
        <taxon>Albuginales</taxon>
        <taxon>Albuginaceae</taxon>
        <taxon>Albugo</taxon>
    </lineage>
</organism>
<keyword evidence="3" id="KW-1185">Reference proteome</keyword>
<keyword evidence="1" id="KW-1133">Transmembrane helix</keyword>
<accession>A0A024GCF6</accession>
<keyword evidence="1" id="KW-0472">Membrane</keyword>
<keyword evidence="1" id="KW-0812">Transmembrane</keyword>
<feature type="transmembrane region" description="Helical" evidence="1">
    <location>
        <begin position="77"/>
        <end position="107"/>
    </location>
</feature>
<reference evidence="2 3" key="1">
    <citation type="submission" date="2012-05" db="EMBL/GenBank/DDBJ databases">
        <title>Recombination and specialization in a pathogen metapopulation.</title>
        <authorList>
            <person name="Gardiner A."/>
            <person name="Kemen E."/>
            <person name="Schultz-Larsen T."/>
            <person name="MacLean D."/>
            <person name="Van Oosterhout C."/>
            <person name="Jones J.D.G."/>
        </authorList>
    </citation>
    <scope>NUCLEOTIDE SEQUENCE [LARGE SCALE GENOMIC DNA]</scope>
    <source>
        <strain evidence="2 3">Ac Nc2</strain>
    </source>
</reference>
<protein>
    <submittedName>
        <fullName evidence="2">Uncharacterized protein</fullName>
    </submittedName>
</protein>
<dbReference type="EMBL" id="CAIX01000069">
    <property type="protein sequence ID" value="CCI44361.1"/>
    <property type="molecule type" value="Genomic_DNA"/>
</dbReference>
<proteinExistence type="predicted"/>
<dbReference type="Proteomes" id="UP000053237">
    <property type="component" value="Unassembled WGS sequence"/>
</dbReference>
<evidence type="ECO:0000313" key="2">
    <source>
        <dbReference type="EMBL" id="CCI44361.1"/>
    </source>
</evidence>
<evidence type="ECO:0000313" key="3">
    <source>
        <dbReference type="Proteomes" id="UP000053237"/>
    </source>
</evidence>
<evidence type="ECO:0000256" key="1">
    <source>
        <dbReference type="SAM" id="Phobius"/>
    </source>
</evidence>
<dbReference type="AlphaFoldDB" id="A0A024GCF6"/>
<sequence>MASIVNAERASNKVSRRTSVLYIVNVKPVSGIDLGCFDSFGEDLSGFSSRSASDTWSDGAIRSVVLVESSSFLTTTAMIVIIMAAAIVIPITSNSFLVYISIVVSLVE</sequence>
<comment type="caution">
    <text evidence="2">The sequence shown here is derived from an EMBL/GenBank/DDBJ whole genome shotgun (WGS) entry which is preliminary data.</text>
</comment>
<name>A0A024GCF6_9STRA</name>
<gene>
    <name evidence="2" type="ORF">BN9_051700</name>
</gene>